<evidence type="ECO:0000256" key="2">
    <source>
        <dbReference type="ARBA" id="ARBA00007776"/>
    </source>
</evidence>
<comment type="similarity">
    <text evidence="2">Belongs to the MreD family.</text>
</comment>
<keyword evidence="5" id="KW-0133">Cell shape</keyword>
<proteinExistence type="inferred from homology"/>
<keyword evidence="10" id="KW-1185">Reference proteome</keyword>
<comment type="caution">
    <text evidence="9">The sequence shown here is derived from an EMBL/GenBank/DDBJ whole genome shotgun (WGS) entry which is preliminary data.</text>
</comment>
<evidence type="ECO:0000313" key="10">
    <source>
        <dbReference type="Proteomes" id="UP001198163"/>
    </source>
</evidence>
<keyword evidence="6 8" id="KW-1133">Transmembrane helix</keyword>
<keyword evidence="4 8" id="KW-0812">Transmembrane</keyword>
<protein>
    <submittedName>
        <fullName evidence="9">Rod shape-determining protein MreD</fullName>
    </submittedName>
</protein>
<evidence type="ECO:0000256" key="6">
    <source>
        <dbReference type="ARBA" id="ARBA00022989"/>
    </source>
</evidence>
<gene>
    <name evidence="9" type="primary">mreD</name>
    <name evidence="9" type="ORF">K7J14_07740</name>
</gene>
<dbReference type="InterPro" id="IPR007227">
    <property type="entry name" value="Cell_shape_determining_MreD"/>
</dbReference>
<name>A0AAE3EH42_9SPIR</name>
<dbReference type="Proteomes" id="UP001198163">
    <property type="component" value="Unassembled WGS sequence"/>
</dbReference>
<evidence type="ECO:0000256" key="4">
    <source>
        <dbReference type="ARBA" id="ARBA00022692"/>
    </source>
</evidence>
<dbReference type="Pfam" id="PF04093">
    <property type="entry name" value="MreD"/>
    <property type="match status" value="1"/>
</dbReference>
<keyword evidence="7 8" id="KW-0472">Membrane</keyword>
<evidence type="ECO:0000256" key="7">
    <source>
        <dbReference type="ARBA" id="ARBA00023136"/>
    </source>
</evidence>
<organism evidence="9 10">
    <name type="scientific">Teretinema zuelzerae</name>
    <dbReference type="NCBI Taxonomy" id="156"/>
    <lineage>
        <taxon>Bacteria</taxon>
        <taxon>Pseudomonadati</taxon>
        <taxon>Spirochaetota</taxon>
        <taxon>Spirochaetia</taxon>
        <taxon>Spirochaetales</taxon>
        <taxon>Treponemataceae</taxon>
        <taxon>Teretinema</taxon>
    </lineage>
</organism>
<evidence type="ECO:0000313" key="9">
    <source>
        <dbReference type="EMBL" id="MCD1654594.1"/>
    </source>
</evidence>
<evidence type="ECO:0000256" key="5">
    <source>
        <dbReference type="ARBA" id="ARBA00022960"/>
    </source>
</evidence>
<comment type="subcellular location">
    <subcellularLocation>
        <location evidence="1">Cell membrane</location>
        <topology evidence="1">Multi-pass membrane protein</topology>
    </subcellularLocation>
</comment>
<keyword evidence="3" id="KW-1003">Cell membrane</keyword>
<feature type="transmembrane region" description="Helical" evidence="8">
    <location>
        <begin position="30"/>
        <end position="50"/>
    </location>
</feature>
<dbReference type="EMBL" id="JAINWA010000003">
    <property type="protein sequence ID" value="MCD1654594.1"/>
    <property type="molecule type" value="Genomic_DNA"/>
</dbReference>
<feature type="transmembrane region" description="Helical" evidence="8">
    <location>
        <begin position="62"/>
        <end position="85"/>
    </location>
</feature>
<evidence type="ECO:0000256" key="1">
    <source>
        <dbReference type="ARBA" id="ARBA00004651"/>
    </source>
</evidence>
<evidence type="ECO:0000256" key="3">
    <source>
        <dbReference type="ARBA" id="ARBA00022475"/>
    </source>
</evidence>
<dbReference type="GO" id="GO:0008360">
    <property type="term" value="P:regulation of cell shape"/>
    <property type="evidence" value="ECO:0007669"/>
    <property type="project" value="UniProtKB-KW"/>
</dbReference>
<dbReference type="GO" id="GO:0005886">
    <property type="term" value="C:plasma membrane"/>
    <property type="evidence" value="ECO:0007669"/>
    <property type="project" value="UniProtKB-SubCell"/>
</dbReference>
<dbReference type="NCBIfam" id="TIGR03426">
    <property type="entry name" value="shape_MreD"/>
    <property type="match status" value="1"/>
</dbReference>
<feature type="transmembrane region" description="Helical" evidence="8">
    <location>
        <begin position="97"/>
        <end position="123"/>
    </location>
</feature>
<dbReference type="AlphaFoldDB" id="A0AAE3EH42"/>
<evidence type="ECO:0000256" key="8">
    <source>
        <dbReference type="SAM" id="Phobius"/>
    </source>
</evidence>
<accession>A0AAE3EH42</accession>
<dbReference type="RefSeq" id="WP_230755000.1">
    <property type="nucleotide sequence ID" value="NZ_JAINWA010000003.1"/>
</dbReference>
<feature type="transmembrane region" description="Helical" evidence="8">
    <location>
        <begin position="135"/>
        <end position="154"/>
    </location>
</feature>
<reference evidence="9" key="1">
    <citation type="submission" date="2021-08" db="EMBL/GenBank/DDBJ databases">
        <title>Comparative analyses of Brucepasteria parasyntrophica and Teretinema zuelzerae.</title>
        <authorList>
            <person name="Song Y."/>
            <person name="Brune A."/>
        </authorList>
    </citation>
    <scope>NUCLEOTIDE SEQUENCE</scope>
    <source>
        <strain evidence="9">DSM 1903</strain>
    </source>
</reference>
<sequence length="168" mass="18365">MRKVFLWSVITAVFLSLVEITVFSNFPLLPAIPDLVLILVVYVSFMNGSVAGSSSGFLSGLLLDFISVAPIGLNACVQTISGFVFGKFTGSFNLDRVVIPMMMGAFATGLKIASTFFLSLLFGEGVRSYSLFSSVLWYELLFNCISAPILFFIFSRFQTLFIADRASS</sequence>